<name>A0AAD8JWT1_TARER</name>
<evidence type="ECO:0000313" key="1">
    <source>
        <dbReference type="EMBL" id="KAK1411328.1"/>
    </source>
</evidence>
<proteinExistence type="predicted"/>
<gene>
    <name evidence="1" type="ORF">QVD17_37876</name>
</gene>
<organism evidence="1 2">
    <name type="scientific">Tagetes erecta</name>
    <name type="common">African marigold</name>
    <dbReference type="NCBI Taxonomy" id="13708"/>
    <lineage>
        <taxon>Eukaryota</taxon>
        <taxon>Viridiplantae</taxon>
        <taxon>Streptophyta</taxon>
        <taxon>Embryophyta</taxon>
        <taxon>Tracheophyta</taxon>
        <taxon>Spermatophyta</taxon>
        <taxon>Magnoliopsida</taxon>
        <taxon>eudicotyledons</taxon>
        <taxon>Gunneridae</taxon>
        <taxon>Pentapetalae</taxon>
        <taxon>asterids</taxon>
        <taxon>campanulids</taxon>
        <taxon>Asterales</taxon>
        <taxon>Asteraceae</taxon>
        <taxon>Asteroideae</taxon>
        <taxon>Heliantheae alliance</taxon>
        <taxon>Tageteae</taxon>
        <taxon>Tagetes</taxon>
    </lineage>
</organism>
<keyword evidence="2" id="KW-1185">Reference proteome</keyword>
<comment type="caution">
    <text evidence="1">The sequence shown here is derived from an EMBL/GenBank/DDBJ whole genome shotgun (WGS) entry which is preliminary data.</text>
</comment>
<protein>
    <submittedName>
        <fullName evidence="1">Uncharacterized protein</fullName>
    </submittedName>
</protein>
<dbReference type="EMBL" id="JAUHHV010000010">
    <property type="protein sequence ID" value="KAK1411328.1"/>
    <property type="molecule type" value="Genomic_DNA"/>
</dbReference>
<evidence type="ECO:0000313" key="2">
    <source>
        <dbReference type="Proteomes" id="UP001229421"/>
    </source>
</evidence>
<sequence>MFLNLHFLHCNALCSFHSLAYLISFDTKFVNLIDISNYDDERMYALWQDGSFIRVIMPVNQVDRFHDAGLPLHG</sequence>
<accession>A0AAD8JWT1</accession>
<dbReference type="AlphaFoldDB" id="A0AAD8JWT1"/>
<dbReference type="Proteomes" id="UP001229421">
    <property type="component" value="Unassembled WGS sequence"/>
</dbReference>
<reference evidence="1" key="1">
    <citation type="journal article" date="2023" name="bioRxiv">
        <title>Improved chromosome-level genome assembly for marigold (Tagetes erecta).</title>
        <authorList>
            <person name="Jiang F."/>
            <person name="Yuan L."/>
            <person name="Wang S."/>
            <person name="Wang H."/>
            <person name="Xu D."/>
            <person name="Wang A."/>
            <person name="Fan W."/>
        </authorList>
    </citation>
    <scope>NUCLEOTIDE SEQUENCE</scope>
    <source>
        <strain evidence="1">WSJ</strain>
        <tissue evidence="1">Leaf</tissue>
    </source>
</reference>